<accession>A0A8J5TJ89</accession>
<protein>
    <recommendedName>
        <fullName evidence="1">C2 domain-containing protein</fullName>
    </recommendedName>
</protein>
<dbReference type="CDD" id="cd04051">
    <property type="entry name" value="C2_SRC2_like"/>
    <property type="match status" value="1"/>
</dbReference>
<organism evidence="2 3">
    <name type="scientific">Zizania palustris</name>
    <name type="common">Northern wild rice</name>
    <dbReference type="NCBI Taxonomy" id="103762"/>
    <lineage>
        <taxon>Eukaryota</taxon>
        <taxon>Viridiplantae</taxon>
        <taxon>Streptophyta</taxon>
        <taxon>Embryophyta</taxon>
        <taxon>Tracheophyta</taxon>
        <taxon>Spermatophyta</taxon>
        <taxon>Magnoliopsida</taxon>
        <taxon>Liliopsida</taxon>
        <taxon>Poales</taxon>
        <taxon>Poaceae</taxon>
        <taxon>BOP clade</taxon>
        <taxon>Oryzoideae</taxon>
        <taxon>Oryzeae</taxon>
        <taxon>Zizaniinae</taxon>
        <taxon>Zizania</taxon>
    </lineage>
</organism>
<dbReference type="Proteomes" id="UP000729402">
    <property type="component" value="Unassembled WGS sequence"/>
</dbReference>
<keyword evidence="3" id="KW-1185">Reference proteome</keyword>
<dbReference type="PROSITE" id="PS50004">
    <property type="entry name" value="C2"/>
    <property type="match status" value="1"/>
</dbReference>
<comment type="caution">
    <text evidence="2">The sequence shown here is derived from an EMBL/GenBank/DDBJ whole genome shotgun (WGS) entry which is preliminary data.</text>
</comment>
<dbReference type="EMBL" id="JAAALK010000282">
    <property type="protein sequence ID" value="KAG8079386.1"/>
    <property type="molecule type" value="Genomic_DNA"/>
</dbReference>
<dbReference type="OrthoDB" id="270970at2759"/>
<dbReference type="AlphaFoldDB" id="A0A8J5TJ89"/>
<reference evidence="2" key="1">
    <citation type="journal article" date="2021" name="bioRxiv">
        <title>Whole Genome Assembly and Annotation of Northern Wild Rice, Zizania palustris L., Supports a Whole Genome Duplication in the Zizania Genus.</title>
        <authorList>
            <person name="Haas M."/>
            <person name="Kono T."/>
            <person name="Macchietto M."/>
            <person name="Millas R."/>
            <person name="McGilp L."/>
            <person name="Shao M."/>
            <person name="Duquette J."/>
            <person name="Hirsch C.N."/>
            <person name="Kimball J."/>
        </authorList>
    </citation>
    <scope>NUCLEOTIDE SEQUENCE</scope>
    <source>
        <tissue evidence="2">Fresh leaf tissue</tissue>
    </source>
</reference>
<reference evidence="2" key="2">
    <citation type="submission" date="2021-02" db="EMBL/GenBank/DDBJ databases">
        <authorList>
            <person name="Kimball J.A."/>
            <person name="Haas M.W."/>
            <person name="Macchietto M."/>
            <person name="Kono T."/>
            <person name="Duquette J."/>
            <person name="Shao M."/>
        </authorList>
    </citation>
    <scope>NUCLEOTIDE SEQUENCE</scope>
    <source>
        <tissue evidence="2">Fresh leaf tissue</tissue>
    </source>
</reference>
<evidence type="ECO:0000313" key="3">
    <source>
        <dbReference type="Proteomes" id="UP000729402"/>
    </source>
</evidence>
<dbReference type="GO" id="GO:0006952">
    <property type="term" value="P:defense response"/>
    <property type="evidence" value="ECO:0007669"/>
    <property type="project" value="InterPro"/>
</dbReference>
<name>A0A8J5TJ89_ZIZPA</name>
<evidence type="ECO:0000259" key="1">
    <source>
        <dbReference type="PROSITE" id="PS50004"/>
    </source>
</evidence>
<dbReference type="PANTHER" id="PTHR32246">
    <property type="entry name" value="INGRESSION PROTEIN FIC1"/>
    <property type="match status" value="1"/>
</dbReference>
<feature type="domain" description="C2" evidence="1">
    <location>
        <begin position="1"/>
        <end position="112"/>
    </location>
</feature>
<dbReference type="InterPro" id="IPR000008">
    <property type="entry name" value="C2_dom"/>
</dbReference>
<sequence length="232" mass="24899">MAYRALELTLVSARDLKKVNLITRMEVFAVVSVCGNPLTRQCTLPDRFGGRHPTWNAVFQLAVPPTAAAASAMGAFLHVLLRTERARGVRDVGEVFVPLADLLAAGDVLVAPRPPRLASYPVHKVQSTEPRGVLTLSYRLGPVMAPPHLAEDTRPSVAAVPAYLVVPCYASPPYVYPPPPNPASWDDSAPAQRRKRGAVGGMLFGEMTSPDTAAYDAGYKAGVADGARRVRF</sequence>
<dbReference type="PANTHER" id="PTHR32246:SF24">
    <property type="entry name" value="OS07G0670200 PROTEIN"/>
    <property type="match status" value="1"/>
</dbReference>
<evidence type="ECO:0000313" key="2">
    <source>
        <dbReference type="EMBL" id="KAG8079386.1"/>
    </source>
</evidence>
<dbReference type="Pfam" id="PF00168">
    <property type="entry name" value="C2"/>
    <property type="match status" value="1"/>
</dbReference>
<gene>
    <name evidence="2" type="ORF">GUJ93_ZPchr0007g5462</name>
</gene>
<proteinExistence type="predicted"/>
<dbReference type="InterPro" id="IPR044750">
    <property type="entry name" value="C2_SRC2/BAP"/>
</dbReference>